<keyword evidence="11" id="KW-0472">Membrane</keyword>
<evidence type="ECO:0000256" key="4">
    <source>
        <dbReference type="ARBA" id="ARBA00022741"/>
    </source>
</evidence>
<evidence type="ECO:0000256" key="1">
    <source>
        <dbReference type="ARBA" id="ARBA00022527"/>
    </source>
</evidence>
<dbReference type="InterPro" id="IPR008271">
    <property type="entry name" value="Ser/Thr_kinase_AS"/>
</dbReference>
<feature type="transmembrane region" description="Helical" evidence="11">
    <location>
        <begin position="72"/>
        <end position="91"/>
    </location>
</feature>
<dbReference type="PROSITE" id="PS00108">
    <property type="entry name" value="PROTEIN_KINASE_ST"/>
    <property type="match status" value="1"/>
</dbReference>
<dbReference type="InterPro" id="IPR000719">
    <property type="entry name" value="Prot_kinase_dom"/>
</dbReference>
<dbReference type="GeneTree" id="ENSGT00940000154339"/>
<dbReference type="PROSITE" id="PS50011">
    <property type="entry name" value="PROTEIN_KINASE_DOM"/>
    <property type="match status" value="1"/>
</dbReference>
<reference evidence="15" key="1">
    <citation type="submission" date="2025-08" db="UniProtKB">
        <authorList>
            <consortium name="Ensembl"/>
        </authorList>
    </citation>
    <scope>IDENTIFICATION</scope>
</reference>
<keyword evidence="5" id="KW-0418">Kinase</keyword>
<keyword evidence="11" id="KW-1133">Transmembrane helix</keyword>
<evidence type="ECO:0000313" key="16">
    <source>
        <dbReference type="Proteomes" id="UP000694569"/>
    </source>
</evidence>
<dbReference type="SMART" id="SM00133">
    <property type="entry name" value="S_TK_X"/>
    <property type="match status" value="1"/>
</dbReference>
<evidence type="ECO:0000256" key="9">
    <source>
        <dbReference type="PROSITE-ProRule" id="PRU01207"/>
    </source>
</evidence>
<dbReference type="GO" id="GO:0004697">
    <property type="term" value="F:diacylglycerol-dependent serine/threonine kinase activity"/>
    <property type="evidence" value="ECO:0007669"/>
    <property type="project" value="UniProtKB-EC"/>
</dbReference>
<dbReference type="PROSITE" id="PS51860">
    <property type="entry name" value="REM_1"/>
    <property type="match status" value="1"/>
</dbReference>
<feature type="domain" description="AGC-kinase C-terminal" evidence="13">
    <location>
        <begin position="810"/>
        <end position="877"/>
    </location>
</feature>
<dbReference type="PROSITE" id="PS00107">
    <property type="entry name" value="PROTEIN_KINASE_ATP"/>
    <property type="match status" value="1"/>
</dbReference>
<sequence length="877" mass="98323">MEPYSIAHRLHMIPLSLTLNHGFYNVFTCCKAGELNKCRMVPISLCLYRSECRERGQGQLITPNRGTDRTHYGSLHCSLIIIAVILIYFSIQYPEHPVIPEAPKPNADTLENLQKQLNIEMQVKKGAENLILAYSMAPSKNKKHRKAAQRMHQDCVKKIQVLQTLILQVQKETCETSVSAPAPEEALEMDAITPLGAQLEEAPVKDIESILEKILEGVFEMVTDEVSSPVPEEATGEELQESPEKDIETILEKILEDVFEIVTIRESSKDSEPEEDLEMDAITPLGAELEEAPVKDIESILEKILEGIFEMVTDEVSSPVPEEATGEELQESPEKDIETILEKILEDVFEIVTIRASSPYPEPEEALEMDAITPMGAELEEAPVKDIESILEKILEGVFEMVTDEVSSPVPEEATGEELQESPEKDIETILVKILEDVFEIVTIRESSPDPEPEEALDHLSEPTPDIQIAVELPQETAVTPVIITKPEIPVSSMENIVLEDPELQHKISLQDFRCSAMLGTGGFGKVLLAQYKDSNRLVALKAQNKRKLLRMSTVDRILGEKEALQTISSRPHPFLVNIFASFQTDTHTIFVMEYVAGGDLEMQIKKSPNGLPKPRAVFYAACITLGVECLHQFNIVHRDLKAENIVIDREGFAKITDFGLCKTGMGFGDRTRSWCGSLPYMAPELVAERPYTRAVDWWSVGVLLYFMLAGKVRASSYYFSVEILAFHLVLTASIPNNEHLRVFVFQMPYTGKTGTQLMNRIKRAPVEFQPVVSKKGRALLHLLLEKNPSARLGAGEKDAQEVKAHRFFKKINWDELLEKKVKPPFVPKISSPEDVSNFAKCITSRVPQLSPPWGGSLRQEDQDVFRGFDWIADGTL</sequence>
<dbReference type="GO" id="GO:0005524">
    <property type="term" value="F:ATP binding"/>
    <property type="evidence" value="ECO:0007669"/>
    <property type="project" value="UniProtKB-UniRule"/>
</dbReference>
<dbReference type="InterPro" id="IPR011009">
    <property type="entry name" value="Kinase-like_dom_sf"/>
</dbReference>
<dbReference type="PROSITE" id="PS51285">
    <property type="entry name" value="AGC_KINASE_CTER"/>
    <property type="match status" value="1"/>
</dbReference>
<dbReference type="InterPro" id="IPR000961">
    <property type="entry name" value="AGC-kinase_C"/>
</dbReference>
<evidence type="ECO:0000259" key="14">
    <source>
        <dbReference type="PROSITE" id="PS51860"/>
    </source>
</evidence>
<dbReference type="GO" id="GO:0007165">
    <property type="term" value="P:signal transduction"/>
    <property type="evidence" value="ECO:0007669"/>
    <property type="project" value="InterPro"/>
</dbReference>
<reference evidence="15" key="2">
    <citation type="submission" date="2025-09" db="UniProtKB">
        <authorList>
            <consortium name="Ensembl"/>
        </authorList>
    </citation>
    <scope>IDENTIFICATION</scope>
</reference>
<comment type="catalytic activity">
    <reaction evidence="7">
        <text>L-threonyl-[protein] + ATP = O-phospho-L-threonyl-[protein] + ADP + H(+)</text>
        <dbReference type="Rhea" id="RHEA:46608"/>
        <dbReference type="Rhea" id="RHEA-COMP:11060"/>
        <dbReference type="Rhea" id="RHEA-COMP:11605"/>
        <dbReference type="ChEBI" id="CHEBI:15378"/>
        <dbReference type="ChEBI" id="CHEBI:30013"/>
        <dbReference type="ChEBI" id="CHEBI:30616"/>
        <dbReference type="ChEBI" id="CHEBI:61977"/>
        <dbReference type="ChEBI" id="CHEBI:456216"/>
        <dbReference type="EC" id="2.7.11.13"/>
    </reaction>
</comment>
<dbReference type="SMART" id="SM00742">
    <property type="entry name" value="Hr1"/>
    <property type="match status" value="1"/>
</dbReference>
<dbReference type="SUPFAM" id="SSF46585">
    <property type="entry name" value="HR1 repeat"/>
    <property type="match status" value="1"/>
</dbReference>
<evidence type="ECO:0000313" key="15">
    <source>
        <dbReference type="Ensembl" id="ENSLLEP00000031592.1"/>
    </source>
</evidence>
<dbReference type="InterPro" id="IPR011072">
    <property type="entry name" value="HR1_rho-bd"/>
</dbReference>
<keyword evidence="3" id="KW-0808">Transferase</keyword>
<evidence type="ECO:0000259" key="12">
    <source>
        <dbReference type="PROSITE" id="PS50011"/>
    </source>
</evidence>
<dbReference type="Pfam" id="PF00069">
    <property type="entry name" value="Pkinase"/>
    <property type="match status" value="1"/>
</dbReference>
<protein>
    <submittedName>
        <fullName evidence="15">Uncharacterized protein</fullName>
    </submittedName>
</protein>
<keyword evidence="9" id="KW-0175">Coiled coil</keyword>
<dbReference type="PANTHER" id="PTHR24351">
    <property type="entry name" value="RIBOSOMAL PROTEIN S6 KINASE"/>
    <property type="match status" value="1"/>
</dbReference>
<keyword evidence="4 10" id="KW-0547">Nucleotide-binding</keyword>
<dbReference type="Proteomes" id="UP000694569">
    <property type="component" value="Unplaced"/>
</dbReference>
<name>A0A8C5Q3A5_9ANUR</name>
<dbReference type="SUPFAM" id="SSF56112">
    <property type="entry name" value="Protein kinase-like (PK-like)"/>
    <property type="match status" value="1"/>
</dbReference>
<keyword evidence="16" id="KW-1185">Reference proteome</keyword>
<feature type="domain" description="REM-1" evidence="14">
    <location>
        <begin position="96"/>
        <end position="175"/>
    </location>
</feature>
<evidence type="ECO:0000256" key="5">
    <source>
        <dbReference type="ARBA" id="ARBA00022777"/>
    </source>
</evidence>
<dbReference type="Gene3D" id="1.10.287.160">
    <property type="entry name" value="HR1 repeat"/>
    <property type="match status" value="1"/>
</dbReference>
<proteinExistence type="predicted"/>
<evidence type="ECO:0000256" key="3">
    <source>
        <dbReference type="ARBA" id="ARBA00022679"/>
    </source>
</evidence>
<dbReference type="InterPro" id="IPR017892">
    <property type="entry name" value="Pkinase_C"/>
</dbReference>
<dbReference type="Pfam" id="PF02185">
    <property type="entry name" value="HR1"/>
    <property type="match status" value="1"/>
</dbReference>
<accession>A0A8C5Q3A5</accession>
<dbReference type="Pfam" id="PF00433">
    <property type="entry name" value="Pkinase_C"/>
    <property type="match status" value="1"/>
</dbReference>
<dbReference type="Ensembl" id="ENSLLET00000032805.1">
    <property type="protein sequence ID" value="ENSLLEP00000031592.1"/>
    <property type="gene ID" value="ENSLLEG00000019700.1"/>
</dbReference>
<evidence type="ECO:0000256" key="8">
    <source>
        <dbReference type="ARBA" id="ARBA00047470"/>
    </source>
</evidence>
<dbReference type="Gene3D" id="3.30.200.20">
    <property type="entry name" value="Phosphorylase Kinase, domain 1"/>
    <property type="match status" value="1"/>
</dbReference>
<dbReference type="SMART" id="SM00220">
    <property type="entry name" value="S_TKc"/>
    <property type="match status" value="1"/>
</dbReference>
<dbReference type="InterPro" id="IPR017441">
    <property type="entry name" value="Protein_kinase_ATP_BS"/>
</dbReference>
<evidence type="ECO:0000256" key="10">
    <source>
        <dbReference type="PROSITE-ProRule" id="PRU10141"/>
    </source>
</evidence>
<comment type="catalytic activity">
    <reaction evidence="8">
        <text>L-seryl-[protein] + ATP = O-phospho-L-seryl-[protein] + ADP + H(+)</text>
        <dbReference type="Rhea" id="RHEA:17989"/>
        <dbReference type="Rhea" id="RHEA-COMP:9863"/>
        <dbReference type="Rhea" id="RHEA-COMP:11604"/>
        <dbReference type="ChEBI" id="CHEBI:15378"/>
        <dbReference type="ChEBI" id="CHEBI:29999"/>
        <dbReference type="ChEBI" id="CHEBI:30616"/>
        <dbReference type="ChEBI" id="CHEBI:83421"/>
        <dbReference type="ChEBI" id="CHEBI:456216"/>
        <dbReference type="EC" id="2.7.11.13"/>
    </reaction>
</comment>
<feature type="binding site" evidence="10">
    <location>
        <position position="542"/>
    </location>
    <ligand>
        <name>ATP</name>
        <dbReference type="ChEBI" id="CHEBI:30616"/>
    </ligand>
</feature>
<keyword evidence="11" id="KW-0812">Transmembrane</keyword>
<evidence type="ECO:0000256" key="6">
    <source>
        <dbReference type="ARBA" id="ARBA00022840"/>
    </source>
</evidence>
<evidence type="ECO:0000256" key="11">
    <source>
        <dbReference type="SAM" id="Phobius"/>
    </source>
</evidence>
<dbReference type="Gene3D" id="1.10.510.10">
    <property type="entry name" value="Transferase(Phosphotransferase) domain 1"/>
    <property type="match status" value="1"/>
</dbReference>
<keyword evidence="1" id="KW-0723">Serine/threonine-protein kinase</keyword>
<dbReference type="InterPro" id="IPR036274">
    <property type="entry name" value="HR1_rpt_sf"/>
</dbReference>
<evidence type="ECO:0000256" key="2">
    <source>
        <dbReference type="ARBA" id="ARBA00022553"/>
    </source>
</evidence>
<dbReference type="AlphaFoldDB" id="A0A8C5Q3A5"/>
<evidence type="ECO:0000256" key="7">
    <source>
        <dbReference type="ARBA" id="ARBA00047272"/>
    </source>
</evidence>
<keyword evidence="6 10" id="KW-0067">ATP-binding</keyword>
<evidence type="ECO:0000259" key="13">
    <source>
        <dbReference type="PROSITE" id="PS51285"/>
    </source>
</evidence>
<keyword evidence="2" id="KW-0597">Phosphoprotein</keyword>
<feature type="domain" description="Protein kinase" evidence="12">
    <location>
        <begin position="513"/>
        <end position="809"/>
    </location>
</feature>
<organism evidence="15 16">
    <name type="scientific">Leptobrachium leishanense</name>
    <name type="common">Leishan spiny toad</name>
    <dbReference type="NCBI Taxonomy" id="445787"/>
    <lineage>
        <taxon>Eukaryota</taxon>
        <taxon>Metazoa</taxon>
        <taxon>Chordata</taxon>
        <taxon>Craniata</taxon>
        <taxon>Vertebrata</taxon>
        <taxon>Euteleostomi</taxon>
        <taxon>Amphibia</taxon>
        <taxon>Batrachia</taxon>
        <taxon>Anura</taxon>
        <taxon>Pelobatoidea</taxon>
        <taxon>Megophryidae</taxon>
        <taxon>Leptobrachium</taxon>
    </lineage>
</organism>